<protein>
    <submittedName>
        <fullName evidence="3">Uncharacterized protein LOC109463330</fullName>
    </submittedName>
</protein>
<dbReference type="OrthoDB" id="9834990at2759"/>
<dbReference type="InterPro" id="IPR038935">
    <property type="entry name" value="C5orf52"/>
</dbReference>
<feature type="compositionally biased region" description="Basic and acidic residues" evidence="1">
    <location>
        <begin position="196"/>
        <end position="206"/>
    </location>
</feature>
<feature type="compositionally biased region" description="Basic residues" evidence="1">
    <location>
        <begin position="181"/>
        <end position="195"/>
    </location>
</feature>
<accession>A0A6P4YA12</accession>
<reference evidence="3" key="1">
    <citation type="submission" date="2025-08" db="UniProtKB">
        <authorList>
            <consortium name="RefSeq"/>
        </authorList>
    </citation>
    <scope>IDENTIFICATION</scope>
    <source>
        <tissue evidence="3">Gonad</tissue>
    </source>
</reference>
<dbReference type="Pfam" id="PF17666">
    <property type="entry name" value="DUF5528"/>
    <property type="match status" value="1"/>
</dbReference>
<evidence type="ECO:0000256" key="1">
    <source>
        <dbReference type="SAM" id="MobiDB-lite"/>
    </source>
</evidence>
<keyword evidence="2" id="KW-1185">Reference proteome</keyword>
<dbReference type="GeneID" id="109463330"/>
<sequence>MPGPGMTMTKAIKIPQSKVTFAEYSRESEDLVNLSSKNGAEGKVTEMLPGKSSLSRIILHDNVSQKRLLDMKLSVINNQERRNDSLFNHYRKTFITRLERKQKTWIKEDNYVRKNLSFPALATPYSAWEGGESPRKKLFDSSSYPYNELSVTVRRLHTQPAPQVHSDREELPRLATVPMQTKRHSYGNRPPKSHRSTSDDSPRDSKQMLTKLPTIKSTETLRGVAMPTGEVAKSARNGWVGKKLTLSDKTPSKNAFLQDDRFARLAALLQPVKNFPRLAVIRESERGGKSSSASSVVDSDYSLTGSQKVLHQAVKHY</sequence>
<dbReference type="PANTHER" id="PTHR35666:SF1">
    <property type="entry name" value="SIMILAR TO RIKEN CDNA 4921536K21"/>
    <property type="match status" value="1"/>
</dbReference>
<feature type="region of interest" description="Disordered" evidence="1">
    <location>
        <begin position="159"/>
        <end position="229"/>
    </location>
</feature>
<dbReference type="PANTHER" id="PTHR35666">
    <property type="entry name" value="SIMILAR TO RIKEN CDNA 4921536K21"/>
    <property type="match status" value="1"/>
</dbReference>
<gene>
    <name evidence="3" type="primary">LOC109463330</name>
</gene>
<dbReference type="RefSeq" id="XP_019615662.1">
    <property type="nucleotide sequence ID" value="XM_019760103.1"/>
</dbReference>
<dbReference type="KEGG" id="bbel:109463330"/>
<evidence type="ECO:0000313" key="2">
    <source>
        <dbReference type="Proteomes" id="UP000515135"/>
    </source>
</evidence>
<evidence type="ECO:0000313" key="3">
    <source>
        <dbReference type="RefSeq" id="XP_019615662.1"/>
    </source>
</evidence>
<organism evidence="2 3">
    <name type="scientific">Branchiostoma belcheri</name>
    <name type="common">Amphioxus</name>
    <dbReference type="NCBI Taxonomy" id="7741"/>
    <lineage>
        <taxon>Eukaryota</taxon>
        <taxon>Metazoa</taxon>
        <taxon>Chordata</taxon>
        <taxon>Cephalochordata</taxon>
        <taxon>Leptocardii</taxon>
        <taxon>Amphioxiformes</taxon>
        <taxon>Branchiostomatidae</taxon>
        <taxon>Branchiostoma</taxon>
    </lineage>
</organism>
<name>A0A6P4YA12_BRABE</name>
<dbReference type="AlphaFoldDB" id="A0A6P4YA12"/>
<dbReference type="Proteomes" id="UP000515135">
    <property type="component" value="Unplaced"/>
</dbReference>
<proteinExistence type="predicted"/>